<proteinExistence type="predicted"/>
<dbReference type="SUPFAM" id="SSF54001">
    <property type="entry name" value="Cysteine proteinases"/>
    <property type="match status" value="1"/>
</dbReference>
<dbReference type="Gene3D" id="3.10.620.30">
    <property type="match status" value="1"/>
</dbReference>
<feature type="compositionally biased region" description="Acidic residues" evidence="1">
    <location>
        <begin position="542"/>
        <end position="553"/>
    </location>
</feature>
<organism evidence="4 5">
    <name type="scientific">Amycolatopsis magusensis</name>
    <dbReference type="NCBI Taxonomy" id="882444"/>
    <lineage>
        <taxon>Bacteria</taxon>
        <taxon>Bacillati</taxon>
        <taxon>Actinomycetota</taxon>
        <taxon>Actinomycetes</taxon>
        <taxon>Pseudonocardiales</taxon>
        <taxon>Pseudonocardiaceae</taxon>
        <taxon>Amycolatopsis</taxon>
    </lineage>
</organism>
<sequence length="699" mass="73055">MKSSVETAGVLLAGAVAGLLFTPVFGLVTLLVPILVLTLLAFGVAELVARKPSLVPWRPLLVTLAGLLGLVEAALFPTTAAGLPTGETFGALSAGLTESWRLALQSTWPARPDAQLFLFVPLAVLAAAVLGIELLHRTRKPLLALLPSLAVLCLSQFYSAMPGTSAVPGALGYAAAAAIALAASARWSKAAVAAVVALVVVAVGGATAAALFDPVGKPAYSLKQDESAPIPPARVASPLAEIGARLGEPEVPLFRYTAPAPVDRWSLVVLDSFDGVNWKPDGEFRRLGVEIPPGPGLTAPVTRREAAVNTNGLDGPWLPSQAWPASVTGAEPFVEEGRGTLLGQGTPVGYQLSWWEPQVDAKLLEAAPVDADAPGGFGEVGIIPPGIGELADQATGGQRPSFQTAMQLERFFSQNYREARGPDRPTGHGWPQLRHFLLESKQGTSEQFAAAYVALARIEGIPARLVVGFQAPPLPGPDGVFQVRNADVLAWPEVAVEGVGWVALDPTGNAAKSRAAGGLGEVTAQARDRLPPPEALEGRGSDDEEAAAGEEAAEAGGGAPSFVLLLVPVLLVPLVWLAGVPLLKRLRRRRRRRAPGTGAVAGAWAEVRDRLRAHRVPVRPGMTVRELADATAGVADQSTVDGVRALAGAVDTALWSGSRTGPDLAEWAWKAEESVRKGLSRRPLRARLRAALDPRGLRS</sequence>
<dbReference type="InterPro" id="IPR002931">
    <property type="entry name" value="Transglutaminase-like"/>
</dbReference>
<feature type="region of interest" description="Disordered" evidence="1">
    <location>
        <begin position="512"/>
        <end position="553"/>
    </location>
</feature>
<dbReference type="PANTHER" id="PTHR42736:SF1">
    <property type="entry name" value="PROTEIN-GLUTAMINE GAMMA-GLUTAMYLTRANSFERASE"/>
    <property type="match status" value="1"/>
</dbReference>
<dbReference type="SMART" id="SM00460">
    <property type="entry name" value="TGc"/>
    <property type="match status" value="1"/>
</dbReference>
<dbReference type="InterPro" id="IPR038765">
    <property type="entry name" value="Papain-like_cys_pep_sf"/>
</dbReference>
<keyword evidence="5" id="KW-1185">Reference proteome</keyword>
<feature type="domain" description="Transglutaminase-like" evidence="3">
    <location>
        <begin position="437"/>
        <end position="508"/>
    </location>
</feature>
<dbReference type="Pfam" id="PF11992">
    <property type="entry name" value="TgpA_N"/>
    <property type="match status" value="1"/>
</dbReference>
<evidence type="ECO:0000256" key="1">
    <source>
        <dbReference type="SAM" id="MobiDB-lite"/>
    </source>
</evidence>
<dbReference type="Proteomes" id="UP000741013">
    <property type="component" value="Unassembled WGS sequence"/>
</dbReference>
<evidence type="ECO:0000313" key="4">
    <source>
        <dbReference type="EMBL" id="MBP2181127.1"/>
    </source>
</evidence>
<feature type="transmembrane region" description="Helical" evidence="2">
    <location>
        <begin position="166"/>
        <end position="183"/>
    </location>
</feature>
<name>A0ABS4PP02_9PSEU</name>
<dbReference type="Pfam" id="PF01841">
    <property type="entry name" value="Transglut_core"/>
    <property type="match status" value="1"/>
</dbReference>
<gene>
    <name evidence="4" type="ORF">JOM49_002653</name>
</gene>
<feature type="transmembrane region" description="Helical" evidence="2">
    <location>
        <begin position="116"/>
        <end position="135"/>
    </location>
</feature>
<accession>A0ABS4PP02</accession>
<feature type="transmembrane region" description="Helical" evidence="2">
    <location>
        <begin position="61"/>
        <end position="83"/>
    </location>
</feature>
<evidence type="ECO:0000256" key="2">
    <source>
        <dbReference type="SAM" id="Phobius"/>
    </source>
</evidence>
<dbReference type="RefSeq" id="WP_209664587.1">
    <property type="nucleotide sequence ID" value="NZ_JAGGMS010000001.1"/>
</dbReference>
<feature type="transmembrane region" description="Helical" evidence="2">
    <location>
        <begin position="190"/>
        <end position="212"/>
    </location>
</feature>
<dbReference type="InterPro" id="IPR021878">
    <property type="entry name" value="TgpA_N"/>
</dbReference>
<evidence type="ECO:0000259" key="3">
    <source>
        <dbReference type="SMART" id="SM00460"/>
    </source>
</evidence>
<dbReference type="InterPro" id="IPR052901">
    <property type="entry name" value="Bact_TGase-like"/>
</dbReference>
<protein>
    <submittedName>
        <fullName evidence="4">Transglutaminase-like putative cysteine protease</fullName>
    </submittedName>
</protein>
<feature type="compositionally biased region" description="Basic and acidic residues" evidence="1">
    <location>
        <begin position="526"/>
        <end position="541"/>
    </location>
</feature>
<comment type="caution">
    <text evidence="4">The sequence shown here is derived from an EMBL/GenBank/DDBJ whole genome shotgun (WGS) entry which is preliminary data.</text>
</comment>
<feature type="transmembrane region" description="Helical" evidence="2">
    <location>
        <begin position="142"/>
        <end position="160"/>
    </location>
</feature>
<feature type="transmembrane region" description="Helical" evidence="2">
    <location>
        <begin position="31"/>
        <end position="49"/>
    </location>
</feature>
<keyword evidence="2" id="KW-0472">Membrane</keyword>
<keyword evidence="2" id="KW-1133">Transmembrane helix</keyword>
<reference evidence="4 5" key="1">
    <citation type="submission" date="2021-03" db="EMBL/GenBank/DDBJ databases">
        <title>Sequencing the genomes of 1000 actinobacteria strains.</title>
        <authorList>
            <person name="Klenk H.-P."/>
        </authorList>
    </citation>
    <scope>NUCLEOTIDE SEQUENCE [LARGE SCALE GENOMIC DNA]</scope>
    <source>
        <strain evidence="4 5">DSM 45510</strain>
    </source>
</reference>
<feature type="transmembrane region" description="Helical" evidence="2">
    <location>
        <begin position="562"/>
        <end position="583"/>
    </location>
</feature>
<dbReference type="PANTHER" id="PTHR42736">
    <property type="entry name" value="PROTEIN-GLUTAMINE GAMMA-GLUTAMYLTRANSFERASE"/>
    <property type="match status" value="1"/>
</dbReference>
<keyword evidence="2" id="KW-0812">Transmembrane</keyword>
<dbReference type="EMBL" id="JAGGMS010000001">
    <property type="protein sequence ID" value="MBP2181127.1"/>
    <property type="molecule type" value="Genomic_DNA"/>
</dbReference>
<evidence type="ECO:0000313" key="5">
    <source>
        <dbReference type="Proteomes" id="UP000741013"/>
    </source>
</evidence>